<dbReference type="SUPFAM" id="SSF56112">
    <property type="entry name" value="Protein kinase-like (PK-like)"/>
    <property type="match status" value="1"/>
</dbReference>
<dbReference type="SUPFAM" id="SSF49562">
    <property type="entry name" value="C2 domain (Calcium/lipid-binding domain, CaLB)"/>
    <property type="match status" value="1"/>
</dbReference>
<dbReference type="EC" id="2.7.1.137" evidence="2"/>
<protein>
    <recommendedName>
        <fullName evidence="2">phosphatidylinositol 3-kinase</fullName>
        <ecNumber evidence="2">2.7.1.137</ecNumber>
    </recommendedName>
</protein>
<dbReference type="PROSITE" id="PS51545">
    <property type="entry name" value="PIK_HELICAL"/>
    <property type="match status" value="1"/>
</dbReference>
<evidence type="ECO:0000313" key="14">
    <source>
        <dbReference type="EMBL" id="KAK6620284.1"/>
    </source>
</evidence>
<dbReference type="FunFam" id="3.30.1010.10:FF:000008">
    <property type="entry name" value="Phosphatidylinositol 4,5-bisphosphate 3-kinase catalytic subunit gamma"/>
    <property type="match status" value="1"/>
</dbReference>
<dbReference type="InterPro" id="IPR003113">
    <property type="entry name" value="PI3K_ABD"/>
</dbReference>
<dbReference type="SUPFAM" id="SSF48371">
    <property type="entry name" value="ARM repeat"/>
    <property type="match status" value="1"/>
</dbReference>
<dbReference type="GO" id="GO:0005886">
    <property type="term" value="C:plasma membrane"/>
    <property type="evidence" value="ECO:0007669"/>
    <property type="project" value="TreeGrafter"/>
</dbReference>
<dbReference type="EMBL" id="JAWJWF010000048">
    <property type="protein sequence ID" value="KAK6620284.1"/>
    <property type="molecule type" value="Genomic_DNA"/>
</dbReference>
<keyword evidence="15" id="KW-1185">Reference proteome</keyword>
<dbReference type="PANTHER" id="PTHR10048">
    <property type="entry name" value="PHOSPHATIDYLINOSITOL KINASE"/>
    <property type="match status" value="1"/>
</dbReference>
<evidence type="ECO:0000256" key="7">
    <source>
        <dbReference type="PROSITE-ProRule" id="PRU00880"/>
    </source>
</evidence>
<dbReference type="SUPFAM" id="SSF54236">
    <property type="entry name" value="Ubiquitin-like"/>
    <property type="match status" value="1"/>
</dbReference>
<evidence type="ECO:0000313" key="15">
    <source>
        <dbReference type="Proteomes" id="UP001359485"/>
    </source>
</evidence>
<feature type="domain" description="PI3K-RBD" evidence="11">
    <location>
        <begin position="193"/>
        <end position="283"/>
    </location>
</feature>
<dbReference type="InterPro" id="IPR000341">
    <property type="entry name" value="PI3K_Ras-bd_dom"/>
</dbReference>
<evidence type="ECO:0000259" key="8">
    <source>
        <dbReference type="PROSITE" id="PS50290"/>
    </source>
</evidence>
<dbReference type="PROSITE" id="PS51544">
    <property type="entry name" value="PI3K_ABD"/>
    <property type="match status" value="1"/>
</dbReference>
<dbReference type="Proteomes" id="UP001359485">
    <property type="component" value="Unassembled WGS sequence"/>
</dbReference>
<comment type="catalytic activity">
    <reaction evidence="1">
        <text>a 1,2-diacyl-sn-glycero-3-phospho-(1D-myo-inositol) + ATP = a 1,2-diacyl-sn-glycero-3-phospho-(1D-myo-inositol-3-phosphate) + ADP + H(+)</text>
        <dbReference type="Rhea" id="RHEA:12709"/>
        <dbReference type="ChEBI" id="CHEBI:15378"/>
        <dbReference type="ChEBI" id="CHEBI:30616"/>
        <dbReference type="ChEBI" id="CHEBI:57880"/>
        <dbReference type="ChEBI" id="CHEBI:58088"/>
        <dbReference type="ChEBI" id="CHEBI:456216"/>
        <dbReference type="EC" id="2.7.1.137"/>
    </reaction>
</comment>
<dbReference type="PROSITE" id="PS00916">
    <property type="entry name" value="PI3_4_KINASE_2"/>
    <property type="match status" value="1"/>
</dbReference>
<evidence type="ECO:0000313" key="13">
    <source>
        <dbReference type="EMBL" id="KAK6618465.1"/>
    </source>
</evidence>
<keyword evidence="5" id="KW-0418">Kinase</keyword>
<organism evidence="13 16">
    <name type="scientific">Polyplax serrata</name>
    <name type="common">Common mouse louse</name>
    <dbReference type="NCBI Taxonomy" id="468196"/>
    <lineage>
        <taxon>Eukaryota</taxon>
        <taxon>Metazoa</taxon>
        <taxon>Ecdysozoa</taxon>
        <taxon>Arthropoda</taxon>
        <taxon>Hexapoda</taxon>
        <taxon>Insecta</taxon>
        <taxon>Pterygota</taxon>
        <taxon>Neoptera</taxon>
        <taxon>Paraneoptera</taxon>
        <taxon>Psocodea</taxon>
        <taxon>Troctomorpha</taxon>
        <taxon>Phthiraptera</taxon>
        <taxon>Anoplura</taxon>
        <taxon>Polyplacidae</taxon>
        <taxon>Polyplax</taxon>
    </lineage>
</organism>
<dbReference type="GO" id="GO:0005524">
    <property type="term" value="F:ATP binding"/>
    <property type="evidence" value="ECO:0007669"/>
    <property type="project" value="UniProtKB-KW"/>
</dbReference>
<dbReference type="Pfam" id="PF00454">
    <property type="entry name" value="PI3_PI4_kinase"/>
    <property type="match status" value="1"/>
</dbReference>
<comment type="caution">
    <text evidence="13">The sequence shown here is derived from an EMBL/GenBank/DDBJ whole genome shotgun (WGS) entry which is preliminary data.</text>
</comment>
<dbReference type="Proteomes" id="UP001372834">
    <property type="component" value="Unassembled WGS sequence"/>
</dbReference>
<dbReference type="FunFam" id="2.60.40.150:FF:000046">
    <property type="entry name" value="Phosphatidylinositol 4,5-bisphosphate 3-kinase catalytic subunit"/>
    <property type="match status" value="1"/>
</dbReference>
<dbReference type="PANTHER" id="PTHR10048:SF118">
    <property type="entry name" value="PI-3 KINASE"/>
    <property type="match status" value="1"/>
</dbReference>
<dbReference type="GO" id="GO:0048015">
    <property type="term" value="P:phosphatidylinositol-mediated signaling"/>
    <property type="evidence" value="ECO:0007669"/>
    <property type="project" value="TreeGrafter"/>
</dbReference>
<evidence type="ECO:0000256" key="5">
    <source>
        <dbReference type="ARBA" id="ARBA00022777"/>
    </source>
</evidence>
<dbReference type="InterPro" id="IPR035892">
    <property type="entry name" value="C2_domain_sf"/>
</dbReference>
<dbReference type="InterPro" id="IPR042236">
    <property type="entry name" value="PI3K_accessory_sf"/>
</dbReference>
<dbReference type="Pfam" id="PF00613">
    <property type="entry name" value="PI3Ka"/>
    <property type="match status" value="1"/>
</dbReference>
<dbReference type="Pfam" id="PF02192">
    <property type="entry name" value="PI3K_p85B"/>
    <property type="match status" value="1"/>
</dbReference>
<dbReference type="Gene3D" id="1.10.1070.11">
    <property type="entry name" value="Phosphatidylinositol 3-/4-kinase, catalytic domain"/>
    <property type="match status" value="1"/>
</dbReference>
<dbReference type="Pfam" id="PF00792">
    <property type="entry name" value="PI3K_C2"/>
    <property type="match status" value="1"/>
</dbReference>
<evidence type="ECO:0000259" key="10">
    <source>
        <dbReference type="PROSITE" id="PS51545"/>
    </source>
</evidence>
<dbReference type="InterPro" id="IPR002420">
    <property type="entry name" value="PI3K-type_C2_dom"/>
</dbReference>
<dbReference type="GO" id="GO:0005737">
    <property type="term" value="C:cytoplasm"/>
    <property type="evidence" value="ECO:0007669"/>
    <property type="project" value="UniProtKB-ARBA"/>
</dbReference>
<evidence type="ECO:0000259" key="12">
    <source>
        <dbReference type="PROSITE" id="PS51547"/>
    </source>
</evidence>
<comment type="similarity">
    <text evidence="7">Belongs to the PI3/PI4-kinase family.</text>
</comment>
<dbReference type="Gene3D" id="2.60.40.150">
    <property type="entry name" value="C2 domain"/>
    <property type="match status" value="1"/>
</dbReference>
<feature type="domain" description="PI3K-ABD" evidence="9">
    <location>
        <begin position="18"/>
        <end position="107"/>
    </location>
</feature>
<evidence type="ECO:0000256" key="4">
    <source>
        <dbReference type="ARBA" id="ARBA00022741"/>
    </source>
</evidence>
<evidence type="ECO:0000256" key="3">
    <source>
        <dbReference type="ARBA" id="ARBA00022679"/>
    </source>
</evidence>
<dbReference type="CDD" id="cd08693">
    <property type="entry name" value="C2_PI3K_class_I_beta_delta"/>
    <property type="match status" value="1"/>
</dbReference>
<feature type="domain" description="PI3K/PI4K catalytic" evidence="8">
    <location>
        <begin position="768"/>
        <end position="1052"/>
    </location>
</feature>
<evidence type="ECO:0000313" key="16">
    <source>
        <dbReference type="Proteomes" id="UP001372834"/>
    </source>
</evidence>
<dbReference type="InterPro" id="IPR036940">
    <property type="entry name" value="PI3/4_kinase_cat_sf"/>
</dbReference>
<feature type="domain" description="C2 PI3K-type" evidence="12">
    <location>
        <begin position="328"/>
        <end position="493"/>
    </location>
</feature>
<dbReference type="GO" id="GO:0032060">
    <property type="term" value="P:bleb assembly"/>
    <property type="evidence" value="ECO:0007669"/>
    <property type="project" value="UniProtKB-ARBA"/>
</dbReference>
<dbReference type="InterPro" id="IPR018936">
    <property type="entry name" value="PI3/4_kinase_CS"/>
</dbReference>
<dbReference type="CDD" id="cd05165">
    <property type="entry name" value="PI3Kc_I"/>
    <property type="match status" value="1"/>
</dbReference>
<dbReference type="PROSITE" id="PS51546">
    <property type="entry name" value="PI3K_RBD"/>
    <property type="match status" value="1"/>
</dbReference>
<sequence>MVHIPSPYAFDFWLREPSSSQIELSCLMPNGIFIPLPANRNAILLEIKEELWEEASKYPLHGILRDASSYIFSCISTMGETEELRDENRRLCDIRPFCSVLKVIEKKKGDGDGDERALNFQISSLIGKGLHEFEGLKNPEVNDFRWKMKLLGSEVARNRQNKSWLEKIAYQFPPRLATTSAIPASCLARMREGSYFVIDSRFQNTETAFKFNISYSTTPMQLLQLILNKKSITLNMKGEHPKEFMLKVCGQEEYLIGDYPLVRFLYIQECLSREVTPTVVVISVNSVQVDQDNVYENLDDFDLSTSRQSFSTLTLRKNKGKYQSSWTIDDRFSIKVCAITRLNTDVNRAVEVGIQVGIFHGGKPLCESQKTVENVVSKEGRVDFEEEIQFDIQISNIPRMARLCFAIYEISKSAKGVKARKVKDSKQDLYMNPLAWVNTTVYDFKNQLKTGDITLYMWTYAEDSQYEDMLQSLGTVVSNTNVDHATALTVSFKRYSSEHIITYPSVEKMIEHAEKYFDPCSVASCSPQDVRTYLENVRQLAESDPLRDMHEQDSKELWALRYEAQKYVPSLLAKLLDTVEWNNRNEVAEAISLLQKWPRLPVEKALELLDYAYADQQVRSFAVKCLHSVTDEELSLYLLQLVQALKHESYLSCDLVEFLLRRALSNRKIGHFLFWHLKSEMTVPCVSIRFGLILEAYCRGSQKHMDILSKQLDYLNKMKETSELIRQRKDRDKARQWLHERLSESHCVEALSDVVNPLDPRYKMKKVRIEKCRVMDSKMRPLYLVMENDDPYGDDVYIIFKNGDDLRQDMLALQMIRIMDILWKNEGLDLRMNPYGCVSTEHRVGLIEVVLNAETIANIQKEKGMFSATSAFSKGSLLAWLKDYNPEENQLLKAIEEFTLSCAGYCVATYVLGVADRHSDNIMVKKSGQLFHIDFGHILGHFKEKFGFRRERVPFVLTHDFVHVINKGQKDKKEALEFQIFQNHCEKAFLILRRHGSLILSLFAMMISTGLPELSSEKDLNYLRETLVLDLSENEALLHFRSKFCEALANSWKTSLNWASHNLAKNNKQ</sequence>
<evidence type="ECO:0000259" key="11">
    <source>
        <dbReference type="PROSITE" id="PS51546"/>
    </source>
</evidence>
<dbReference type="Gene3D" id="1.25.40.70">
    <property type="entry name" value="Phosphatidylinositol 3-kinase, accessory domain (PIK)"/>
    <property type="match status" value="1"/>
</dbReference>
<dbReference type="PROSITE" id="PS00915">
    <property type="entry name" value="PI3_4_KINASE_1"/>
    <property type="match status" value="1"/>
</dbReference>
<name>A0AAN8P5I3_POLSC</name>
<dbReference type="SMART" id="SM00143">
    <property type="entry name" value="PI3K_p85B"/>
    <property type="match status" value="1"/>
</dbReference>
<dbReference type="Gene3D" id="3.10.20.90">
    <property type="entry name" value="Phosphatidylinositol 3-kinase Catalytic Subunit, Chain A, domain 1"/>
    <property type="match status" value="2"/>
</dbReference>
<dbReference type="PROSITE" id="PS50290">
    <property type="entry name" value="PI3_4_KINASE_3"/>
    <property type="match status" value="1"/>
</dbReference>
<dbReference type="SMART" id="SM00144">
    <property type="entry name" value="PI3K_rbd"/>
    <property type="match status" value="1"/>
</dbReference>
<evidence type="ECO:0000256" key="1">
    <source>
        <dbReference type="ARBA" id="ARBA00001498"/>
    </source>
</evidence>
<dbReference type="GO" id="GO:0050920">
    <property type="term" value="P:regulation of chemotaxis"/>
    <property type="evidence" value="ECO:0007669"/>
    <property type="project" value="UniProtKB-ARBA"/>
</dbReference>
<evidence type="ECO:0000259" key="9">
    <source>
        <dbReference type="PROSITE" id="PS51544"/>
    </source>
</evidence>
<feature type="domain" description="PIK helical" evidence="10">
    <location>
        <begin position="523"/>
        <end position="700"/>
    </location>
</feature>
<dbReference type="InterPro" id="IPR001263">
    <property type="entry name" value="PI3K_accessory_dom"/>
</dbReference>
<dbReference type="SMART" id="SM00142">
    <property type="entry name" value="PI3K_C2"/>
    <property type="match status" value="1"/>
</dbReference>
<reference evidence="13 16" key="1">
    <citation type="submission" date="2023-10" db="EMBL/GenBank/DDBJ databases">
        <title>Genomes of two closely related lineages of the louse Polyplax serrata with different host specificities.</title>
        <authorList>
            <person name="Martinu J."/>
            <person name="Tarabai H."/>
            <person name="Stefka J."/>
            <person name="Hypsa V."/>
        </authorList>
    </citation>
    <scope>NUCLEOTIDE SEQUENCE [LARGE SCALE GENOMIC DNA]</scope>
    <source>
        <strain evidence="14">98ZLc_SE</strain>
        <strain evidence="13">HR10_N</strain>
    </source>
</reference>
<dbReference type="InterPro" id="IPR011009">
    <property type="entry name" value="Kinase-like_dom_sf"/>
</dbReference>
<keyword evidence="3" id="KW-0808">Transferase</keyword>
<dbReference type="SMART" id="SM00146">
    <property type="entry name" value="PI3Kc"/>
    <property type="match status" value="1"/>
</dbReference>
<gene>
    <name evidence="13" type="ORF">RUM43_013658</name>
    <name evidence="14" type="ORF">RUM44_006685</name>
</gene>
<dbReference type="GO" id="GO:0035005">
    <property type="term" value="F:1-phosphatidylinositol-4-phosphate 3-kinase activity"/>
    <property type="evidence" value="ECO:0007669"/>
    <property type="project" value="TreeGrafter"/>
</dbReference>
<evidence type="ECO:0000256" key="6">
    <source>
        <dbReference type="ARBA" id="ARBA00022840"/>
    </source>
</evidence>
<dbReference type="InterPro" id="IPR000403">
    <property type="entry name" value="PI3/4_kinase_cat_dom"/>
</dbReference>
<dbReference type="GO" id="GO:0043491">
    <property type="term" value="P:phosphatidylinositol 3-kinase/protein kinase B signal transduction"/>
    <property type="evidence" value="ECO:0007669"/>
    <property type="project" value="TreeGrafter"/>
</dbReference>
<dbReference type="Pfam" id="PF00794">
    <property type="entry name" value="PI3K_rbd"/>
    <property type="match status" value="1"/>
</dbReference>
<dbReference type="InterPro" id="IPR015433">
    <property type="entry name" value="PI3/4_kinase"/>
</dbReference>
<dbReference type="SMART" id="SM00145">
    <property type="entry name" value="PI3Ka"/>
    <property type="match status" value="1"/>
</dbReference>
<dbReference type="Gene3D" id="3.30.1010.10">
    <property type="entry name" value="Phosphatidylinositol 3-kinase Catalytic Subunit, Chain A, domain 4"/>
    <property type="match status" value="1"/>
</dbReference>
<dbReference type="GO" id="GO:0005942">
    <property type="term" value="C:phosphatidylinositol 3-kinase complex"/>
    <property type="evidence" value="ECO:0007669"/>
    <property type="project" value="TreeGrafter"/>
</dbReference>
<dbReference type="GO" id="GO:0016477">
    <property type="term" value="P:cell migration"/>
    <property type="evidence" value="ECO:0007669"/>
    <property type="project" value="TreeGrafter"/>
</dbReference>
<dbReference type="PROSITE" id="PS51547">
    <property type="entry name" value="C2_PI3K"/>
    <property type="match status" value="1"/>
</dbReference>
<dbReference type="FunFam" id="1.10.1070.11:FF:000001">
    <property type="entry name" value="Phosphatidylinositol 4,5-bisphosphate 3-kinase catalytic subunit"/>
    <property type="match status" value="1"/>
</dbReference>
<dbReference type="InterPro" id="IPR016024">
    <property type="entry name" value="ARM-type_fold"/>
</dbReference>
<keyword evidence="4" id="KW-0547">Nucleotide-binding</keyword>
<keyword evidence="6" id="KW-0067">ATP-binding</keyword>
<dbReference type="AlphaFoldDB" id="A0AAN8P5I3"/>
<dbReference type="EMBL" id="JAWJWE010000042">
    <property type="protein sequence ID" value="KAK6618465.1"/>
    <property type="molecule type" value="Genomic_DNA"/>
</dbReference>
<proteinExistence type="inferred from homology"/>
<dbReference type="GO" id="GO:0016303">
    <property type="term" value="F:1-phosphatidylinositol-3-kinase activity"/>
    <property type="evidence" value="ECO:0007669"/>
    <property type="project" value="UniProtKB-EC"/>
</dbReference>
<accession>A0AAN8P5I3</accession>
<dbReference type="InterPro" id="IPR029071">
    <property type="entry name" value="Ubiquitin-like_domsf"/>
</dbReference>
<evidence type="ECO:0000256" key="2">
    <source>
        <dbReference type="ARBA" id="ARBA00012073"/>
    </source>
</evidence>